<organism evidence="1 2">
    <name type="scientific">Mycena albidolilacea</name>
    <dbReference type="NCBI Taxonomy" id="1033008"/>
    <lineage>
        <taxon>Eukaryota</taxon>
        <taxon>Fungi</taxon>
        <taxon>Dikarya</taxon>
        <taxon>Basidiomycota</taxon>
        <taxon>Agaricomycotina</taxon>
        <taxon>Agaricomycetes</taxon>
        <taxon>Agaricomycetidae</taxon>
        <taxon>Agaricales</taxon>
        <taxon>Marasmiineae</taxon>
        <taxon>Mycenaceae</taxon>
        <taxon>Mycena</taxon>
    </lineage>
</organism>
<evidence type="ECO:0000313" key="2">
    <source>
        <dbReference type="Proteomes" id="UP001218218"/>
    </source>
</evidence>
<sequence>MPRKGVNVQGPFICFAFLCQPMRRRHTSAQLPTSRLWATHSERVPDASEDQISIEVLDLRTIEVSSIRDLMYRKFVD</sequence>
<dbReference type="Proteomes" id="UP001218218">
    <property type="component" value="Unassembled WGS sequence"/>
</dbReference>
<accession>A0AAD7A397</accession>
<gene>
    <name evidence="1" type="ORF">DFH08DRAFT_1079999</name>
</gene>
<dbReference type="AlphaFoldDB" id="A0AAD7A397"/>
<comment type="caution">
    <text evidence="1">The sequence shown here is derived from an EMBL/GenBank/DDBJ whole genome shotgun (WGS) entry which is preliminary data.</text>
</comment>
<keyword evidence="2" id="KW-1185">Reference proteome</keyword>
<proteinExistence type="predicted"/>
<dbReference type="EMBL" id="JARIHO010000017">
    <property type="protein sequence ID" value="KAJ7348662.1"/>
    <property type="molecule type" value="Genomic_DNA"/>
</dbReference>
<protein>
    <submittedName>
        <fullName evidence="1">Uncharacterized protein</fullName>
    </submittedName>
</protein>
<name>A0AAD7A397_9AGAR</name>
<reference evidence="1" key="1">
    <citation type="submission" date="2023-03" db="EMBL/GenBank/DDBJ databases">
        <title>Massive genome expansion in bonnet fungi (Mycena s.s.) driven by repeated elements and novel gene families across ecological guilds.</title>
        <authorList>
            <consortium name="Lawrence Berkeley National Laboratory"/>
            <person name="Harder C.B."/>
            <person name="Miyauchi S."/>
            <person name="Viragh M."/>
            <person name="Kuo A."/>
            <person name="Thoen E."/>
            <person name="Andreopoulos B."/>
            <person name="Lu D."/>
            <person name="Skrede I."/>
            <person name="Drula E."/>
            <person name="Henrissat B."/>
            <person name="Morin E."/>
            <person name="Kohler A."/>
            <person name="Barry K."/>
            <person name="LaButti K."/>
            <person name="Morin E."/>
            <person name="Salamov A."/>
            <person name="Lipzen A."/>
            <person name="Mereny Z."/>
            <person name="Hegedus B."/>
            <person name="Baldrian P."/>
            <person name="Stursova M."/>
            <person name="Weitz H."/>
            <person name="Taylor A."/>
            <person name="Grigoriev I.V."/>
            <person name="Nagy L.G."/>
            <person name="Martin F."/>
            <person name="Kauserud H."/>
        </authorList>
    </citation>
    <scope>NUCLEOTIDE SEQUENCE</scope>
    <source>
        <strain evidence="1">CBHHK002</strain>
    </source>
</reference>
<evidence type="ECO:0000313" key="1">
    <source>
        <dbReference type="EMBL" id="KAJ7348662.1"/>
    </source>
</evidence>